<dbReference type="Pfam" id="PF22691">
    <property type="entry name" value="Thiolase_C_1"/>
    <property type="match status" value="1"/>
</dbReference>
<dbReference type="EMBL" id="CP073910">
    <property type="protein sequence ID" value="QUT05505.1"/>
    <property type="molecule type" value="Genomic_DNA"/>
</dbReference>
<dbReference type="KEGG" id="spph:KFK14_21485"/>
<dbReference type="PANTHER" id="PTHR42870:SF1">
    <property type="entry name" value="NON-SPECIFIC LIPID-TRANSFER PROTEIN-LIKE 2"/>
    <property type="match status" value="1"/>
</dbReference>
<feature type="domain" description="Thiolase C-terminal" evidence="2">
    <location>
        <begin position="428"/>
        <end position="533"/>
    </location>
</feature>
<accession>A0A975K646</accession>
<dbReference type="GO" id="GO:0016746">
    <property type="term" value="F:acyltransferase activity"/>
    <property type="evidence" value="ECO:0007669"/>
    <property type="project" value="InterPro"/>
</dbReference>
<sequence>MADRPLPAPASHEAPFWLGGAIGELRIGWCVPCAAWRHPSLEICPDCLTAISEHRIASGKATVLAITVNHQRWVDGFELPYAIAIVGLKEDSSIRLTTNITNMAPEAVRVGMSVRVTFLQQQNIWLPLFELDPDEGPEDQPIRLDLPAPVVRPGNRVGRFEEKVAFTGIGTSTIGRKLAVSNLSLTIDACMAAIADAGLDRRDIDGICAYPGSAGLPGVSSGGIRAVEQILRINPVWHCGAHETPGQAGTVIDAMLAVASGLCRHVLCFTSFAEAVRPAIREAHGRIGGELAWRVPFGAASPANWIALYASQYFARFGADREMLGWIAINARRNAALNPEALYTRPIDLDDYFSVRLISSPFGLFDCDVPCDGAIAFVVSAIDAAQDRPHRPILVEAVGTQIAEPQSWDQGTLTHQANIFGPAAHLWTRTELTPGEVDVALLYDGFTFNVVSWLEALGFCGFGEATAFLDGGRTIARDGALPLNPHGGHLCAGRTNGYGHLREAIIQLRGHAGERQIINSNIALVSNGGGIPASCMLLRRQ</sequence>
<gene>
    <name evidence="3" type="ORF">KFK14_21485</name>
</gene>
<evidence type="ECO:0000313" key="4">
    <source>
        <dbReference type="Proteomes" id="UP000681425"/>
    </source>
</evidence>
<dbReference type="Pfam" id="PF01796">
    <property type="entry name" value="OB_ChsH2_C"/>
    <property type="match status" value="1"/>
</dbReference>
<evidence type="ECO:0000259" key="1">
    <source>
        <dbReference type="Pfam" id="PF01796"/>
    </source>
</evidence>
<dbReference type="InterPro" id="IPR002878">
    <property type="entry name" value="ChsH2_C"/>
</dbReference>
<dbReference type="SUPFAM" id="SSF50249">
    <property type="entry name" value="Nucleic acid-binding proteins"/>
    <property type="match status" value="1"/>
</dbReference>
<dbReference type="SUPFAM" id="SSF53901">
    <property type="entry name" value="Thiolase-like"/>
    <property type="match status" value="2"/>
</dbReference>
<feature type="domain" description="ChsH2 C-terminal OB-fold" evidence="1">
    <location>
        <begin position="57"/>
        <end position="118"/>
    </location>
</feature>
<dbReference type="Gene3D" id="3.40.47.10">
    <property type="match status" value="1"/>
</dbReference>
<dbReference type="RefSeq" id="WP_212609048.1">
    <property type="nucleotide sequence ID" value="NZ_CP073910.1"/>
</dbReference>
<keyword evidence="4" id="KW-1185">Reference proteome</keyword>
<evidence type="ECO:0000313" key="3">
    <source>
        <dbReference type="EMBL" id="QUT05505.1"/>
    </source>
</evidence>
<proteinExistence type="predicted"/>
<organism evidence="3 4">
    <name type="scientific">Sphingobium phenoxybenzoativorans</name>
    <dbReference type="NCBI Taxonomy" id="1592790"/>
    <lineage>
        <taxon>Bacteria</taxon>
        <taxon>Pseudomonadati</taxon>
        <taxon>Pseudomonadota</taxon>
        <taxon>Alphaproteobacteria</taxon>
        <taxon>Sphingomonadales</taxon>
        <taxon>Sphingomonadaceae</taxon>
        <taxon>Sphingobium</taxon>
    </lineage>
</organism>
<protein>
    <submittedName>
        <fullName evidence="3">OB-fold domain-containing protein</fullName>
    </submittedName>
</protein>
<dbReference type="PANTHER" id="PTHR42870">
    <property type="entry name" value="ACETYL-COA C-ACETYLTRANSFERASE"/>
    <property type="match status" value="1"/>
</dbReference>
<dbReference type="Proteomes" id="UP000681425">
    <property type="component" value="Chromosome"/>
</dbReference>
<evidence type="ECO:0000259" key="2">
    <source>
        <dbReference type="Pfam" id="PF22691"/>
    </source>
</evidence>
<dbReference type="CDD" id="cd00829">
    <property type="entry name" value="SCP-x_thiolase"/>
    <property type="match status" value="1"/>
</dbReference>
<dbReference type="AlphaFoldDB" id="A0A975K646"/>
<dbReference type="InterPro" id="IPR016039">
    <property type="entry name" value="Thiolase-like"/>
</dbReference>
<reference evidence="3" key="1">
    <citation type="submission" date="2021-04" db="EMBL/GenBank/DDBJ databases">
        <title>Isolation of p-tert-butylphenol degrading bacteria Sphingobium phenoxybenzoativorans Tas13 from active sludge.</title>
        <authorList>
            <person name="Li Y."/>
        </authorList>
    </citation>
    <scope>NUCLEOTIDE SEQUENCE</scope>
    <source>
        <strain evidence="3">Tas13</strain>
    </source>
</reference>
<dbReference type="InterPro" id="IPR055140">
    <property type="entry name" value="Thiolase_C_2"/>
</dbReference>
<name>A0A975K646_9SPHN</name>
<dbReference type="InterPro" id="IPR012340">
    <property type="entry name" value="NA-bd_OB-fold"/>
</dbReference>